<dbReference type="InterPro" id="IPR036249">
    <property type="entry name" value="Thioredoxin-like_sf"/>
</dbReference>
<keyword evidence="3" id="KW-1185">Reference proteome</keyword>
<comment type="caution">
    <text evidence="2">The sequence shown here is derived from an EMBL/GenBank/DDBJ whole genome shotgun (WGS) entry which is preliminary data.</text>
</comment>
<sequence length="304" mass="34374">MEWLNRMLSEPYYFFHFLAFFSYLIVRSSAASVLSPHIIYHLFRREIQAVLAFSVLAVVKMAREESWEDFIANTLFYAKVLLLGISLIIDYHLALWYAVVFLVIYILTQQPAFQKLGTSSRLTPLQLEALLTEGKTTRFWLVEFRALCSSTCIRASRCLPELSITYSNKNLSFGIVDLGLFPNAAEKFGISLSGSMGQLPTYILFENAAEVNRFPEFSFEGKLPNPPITKQLLSQHFGLDRLLIDYGTSVPSPLLEPCALRPCFLDRLPTPCEIAGSLGSWLHIGGATNEETEIEEKRPGLIEE</sequence>
<feature type="transmembrane region" description="Helical" evidence="1">
    <location>
        <begin position="82"/>
        <end position="107"/>
    </location>
</feature>
<evidence type="ECO:0000313" key="3">
    <source>
        <dbReference type="Proteomes" id="UP001168877"/>
    </source>
</evidence>
<accession>A0AA39RAI5</accession>
<evidence type="ECO:0000256" key="1">
    <source>
        <dbReference type="SAM" id="Phobius"/>
    </source>
</evidence>
<keyword evidence="1" id="KW-0812">Transmembrane</keyword>
<dbReference type="Proteomes" id="UP001168877">
    <property type="component" value="Unassembled WGS sequence"/>
</dbReference>
<dbReference type="Gene3D" id="3.40.30.10">
    <property type="entry name" value="Glutaredoxin"/>
    <property type="match status" value="1"/>
</dbReference>
<name>A0AA39RAI5_ACESA</name>
<protein>
    <recommendedName>
        <fullName evidence="4">Thioredoxin-related transmembrane protein 2</fullName>
    </recommendedName>
</protein>
<dbReference type="AlphaFoldDB" id="A0AA39RAI5"/>
<keyword evidence="1" id="KW-0472">Membrane</keyword>
<proteinExistence type="predicted"/>
<reference evidence="2" key="1">
    <citation type="journal article" date="2022" name="Plant J.">
        <title>Strategies of tolerance reflected in two North American maple genomes.</title>
        <authorList>
            <person name="McEvoy S.L."/>
            <person name="Sezen U.U."/>
            <person name="Trouern-Trend A."/>
            <person name="McMahon S.M."/>
            <person name="Schaberg P.G."/>
            <person name="Yang J."/>
            <person name="Wegrzyn J.L."/>
            <person name="Swenson N.G."/>
        </authorList>
    </citation>
    <scope>NUCLEOTIDE SEQUENCE</scope>
    <source>
        <strain evidence="2">NS2018</strain>
    </source>
</reference>
<dbReference type="SUPFAM" id="SSF52833">
    <property type="entry name" value="Thioredoxin-like"/>
    <property type="match status" value="1"/>
</dbReference>
<gene>
    <name evidence="2" type="ORF">LWI29_001796</name>
</gene>
<evidence type="ECO:0008006" key="4">
    <source>
        <dbReference type="Google" id="ProtNLM"/>
    </source>
</evidence>
<reference evidence="2" key="2">
    <citation type="submission" date="2023-06" db="EMBL/GenBank/DDBJ databases">
        <authorList>
            <person name="Swenson N.G."/>
            <person name="Wegrzyn J.L."/>
            <person name="Mcevoy S.L."/>
        </authorList>
    </citation>
    <scope>NUCLEOTIDE SEQUENCE</scope>
    <source>
        <strain evidence="2">NS2018</strain>
        <tissue evidence="2">Leaf</tissue>
    </source>
</reference>
<dbReference type="EMBL" id="JAUESC010000388">
    <property type="protein sequence ID" value="KAK0570480.1"/>
    <property type="molecule type" value="Genomic_DNA"/>
</dbReference>
<evidence type="ECO:0000313" key="2">
    <source>
        <dbReference type="EMBL" id="KAK0570480.1"/>
    </source>
</evidence>
<keyword evidence="1" id="KW-1133">Transmembrane helix</keyword>
<feature type="transmembrane region" description="Helical" evidence="1">
    <location>
        <begin position="12"/>
        <end position="34"/>
    </location>
</feature>
<organism evidence="2 3">
    <name type="scientific">Acer saccharum</name>
    <name type="common">Sugar maple</name>
    <dbReference type="NCBI Taxonomy" id="4024"/>
    <lineage>
        <taxon>Eukaryota</taxon>
        <taxon>Viridiplantae</taxon>
        <taxon>Streptophyta</taxon>
        <taxon>Embryophyta</taxon>
        <taxon>Tracheophyta</taxon>
        <taxon>Spermatophyta</taxon>
        <taxon>Magnoliopsida</taxon>
        <taxon>eudicotyledons</taxon>
        <taxon>Gunneridae</taxon>
        <taxon>Pentapetalae</taxon>
        <taxon>rosids</taxon>
        <taxon>malvids</taxon>
        <taxon>Sapindales</taxon>
        <taxon>Sapindaceae</taxon>
        <taxon>Hippocastanoideae</taxon>
        <taxon>Acereae</taxon>
        <taxon>Acer</taxon>
    </lineage>
</organism>